<evidence type="ECO:0000256" key="2">
    <source>
        <dbReference type="ARBA" id="ARBA00022517"/>
    </source>
</evidence>
<protein>
    <recommendedName>
        <fullName evidence="5">Putative pre-16S rRNA nuclease</fullName>
        <ecNumber evidence="5">3.1.-.-</ecNumber>
    </recommendedName>
</protein>
<dbReference type="NCBIfam" id="TIGR00250">
    <property type="entry name" value="RNAse_H_YqgF"/>
    <property type="match status" value="1"/>
</dbReference>
<dbReference type="EC" id="3.1.-.-" evidence="5"/>
<dbReference type="GO" id="GO:0004518">
    <property type="term" value="F:nuclease activity"/>
    <property type="evidence" value="ECO:0007669"/>
    <property type="project" value="UniProtKB-KW"/>
</dbReference>
<proteinExistence type="inferred from homology"/>
<dbReference type="PANTHER" id="PTHR33317">
    <property type="entry name" value="POLYNUCLEOTIDYL TRANSFERASE, RIBONUCLEASE H-LIKE SUPERFAMILY PROTEIN"/>
    <property type="match status" value="1"/>
</dbReference>
<comment type="subcellular location">
    <subcellularLocation>
        <location evidence="5">Cytoplasm</location>
    </subcellularLocation>
</comment>
<evidence type="ECO:0000256" key="4">
    <source>
        <dbReference type="ARBA" id="ARBA00022801"/>
    </source>
</evidence>
<comment type="caution">
    <text evidence="7">The sequence shown here is derived from an EMBL/GenBank/DDBJ whole genome shotgun (WGS) entry which is preliminary data.</text>
</comment>
<accession>A0A2H0YQC0</accession>
<dbReference type="InterPro" id="IPR012337">
    <property type="entry name" value="RNaseH-like_sf"/>
</dbReference>
<dbReference type="HAMAP" id="MF_00651">
    <property type="entry name" value="Nuclease_YqgF"/>
    <property type="match status" value="1"/>
</dbReference>
<sequence length="133" mass="14844">MKILAIDWGDKRLGLAMSQDESWAFPWKVLKMQNFTQTIEELSKIVEAENIERVVIGLPIGLDGKDTKQTSRVREVTADLAHVLNVPVETIDERLTSAAAEKLNLESGKSAKQKIDAQAAVQILQTYLARRAK</sequence>
<dbReference type="PANTHER" id="PTHR33317:SF4">
    <property type="entry name" value="POLYNUCLEOTIDYL TRANSFERASE, RIBONUCLEASE H-LIKE SUPERFAMILY PROTEIN"/>
    <property type="match status" value="1"/>
</dbReference>
<dbReference type="EMBL" id="PEXW01000067">
    <property type="protein sequence ID" value="PIS40469.1"/>
    <property type="molecule type" value="Genomic_DNA"/>
</dbReference>
<evidence type="ECO:0000256" key="3">
    <source>
        <dbReference type="ARBA" id="ARBA00022722"/>
    </source>
</evidence>
<dbReference type="SUPFAM" id="SSF53098">
    <property type="entry name" value="Ribonuclease H-like"/>
    <property type="match status" value="1"/>
</dbReference>
<dbReference type="Proteomes" id="UP000236845">
    <property type="component" value="Unassembled WGS sequence"/>
</dbReference>
<dbReference type="Gene3D" id="3.30.420.140">
    <property type="entry name" value="YqgF/RNase H-like domain"/>
    <property type="match status" value="1"/>
</dbReference>
<evidence type="ECO:0000256" key="1">
    <source>
        <dbReference type="ARBA" id="ARBA00022490"/>
    </source>
</evidence>
<evidence type="ECO:0000313" key="7">
    <source>
        <dbReference type="EMBL" id="PIS40469.1"/>
    </source>
</evidence>
<keyword evidence="1 5" id="KW-0963">Cytoplasm</keyword>
<dbReference type="Pfam" id="PF03652">
    <property type="entry name" value="RuvX"/>
    <property type="match status" value="1"/>
</dbReference>
<comment type="function">
    <text evidence="5">Could be a nuclease involved in processing of the 5'-end of pre-16S rRNA.</text>
</comment>
<dbReference type="CDD" id="cd16964">
    <property type="entry name" value="YqgF"/>
    <property type="match status" value="1"/>
</dbReference>
<keyword evidence="3 5" id="KW-0540">Nuclease</keyword>
<dbReference type="GO" id="GO:0005829">
    <property type="term" value="C:cytosol"/>
    <property type="evidence" value="ECO:0007669"/>
    <property type="project" value="TreeGrafter"/>
</dbReference>
<dbReference type="GO" id="GO:0000967">
    <property type="term" value="P:rRNA 5'-end processing"/>
    <property type="evidence" value="ECO:0007669"/>
    <property type="project" value="UniProtKB-UniRule"/>
</dbReference>
<dbReference type="GO" id="GO:0016788">
    <property type="term" value="F:hydrolase activity, acting on ester bonds"/>
    <property type="evidence" value="ECO:0007669"/>
    <property type="project" value="UniProtKB-UniRule"/>
</dbReference>
<keyword evidence="4 5" id="KW-0378">Hydrolase</keyword>
<dbReference type="InterPro" id="IPR005227">
    <property type="entry name" value="YqgF"/>
</dbReference>
<reference evidence="8" key="1">
    <citation type="submission" date="2017-09" db="EMBL/GenBank/DDBJ databases">
        <title>Depth-based differentiation of microbial function through sediment-hosted aquifers and enrichment of novel symbionts in the deep terrestrial subsurface.</title>
        <authorList>
            <person name="Probst A.J."/>
            <person name="Ladd B."/>
            <person name="Jarett J.K."/>
            <person name="Geller-Mcgrath D.E."/>
            <person name="Sieber C.M.K."/>
            <person name="Emerson J.B."/>
            <person name="Anantharaman K."/>
            <person name="Thomas B.C."/>
            <person name="Malmstrom R."/>
            <person name="Stieglmeier M."/>
            <person name="Klingl A."/>
            <person name="Woyke T."/>
            <person name="Ryan C.M."/>
            <person name="Banfield J.F."/>
        </authorList>
    </citation>
    <scope>NUCLEOTIDE SEQUENCE [LARGE SCALE GENOMIC DNA]</scope>
</reference>
<evidence type="ECO:0000313" key="8">
    <source>
        <dbReference type="Proteomes" id="UP000236845"/>
    </source>
</evidence>
<dbReference type="SMART" id="SM00732">
    <property type="entry name" value="YqgFc"/>
    <property type="match status" value="1"/>
</dbReference>
<evidence type="ECO:0000256" key="5">
    <source>
        <dbReference type="HAMAP-Rule" id="MF_00651"/>
    </source>
</evidence>
<keyword evidence="2 5" id="KW-0690">Ribosome biogenesis</keyword>
<evidence type="ECO:0000259" key="6">
    <source>
        <dbReference type="SMART" id="SM00732"/>
    </source>
</evidence>
<dbReference type="InterPro" id="IPR037027">
    <property type="entry name" value="YqgF/RNaseH-like_dom_sf"/>
</dbReference>
<comment type="similarity">
    <text evidence="5">Belongs to the YqgF HJR family.</text>
</comment>
<dbReference type="AlphaFoldDB" id="A0A2H0YQC0"/>
<dbReference type="InterPro" id="IPR006641">
    <property type="entry name" value="YqgF/RNaseH-like_dom"/>
</dbReference>
<organism evidence="7 8">
    <name type="scientific">Candidatus Kerfeldbacteria bacterium CG08_land_8_20_14_0_20_43_14</name>
    <dbReference type="NCBI Taxonomy" id="2014246"/>
    <lineage>
        <taxon>Bacteria</taxon>
        <taxon>Candidatus Kerfeldiibacteriota</taxon>
    </lineage>
</organism>
<gene>
    <name evidence="7" type="ORF">COT26_03035</name>
</gene>
<name>A0A2H0YQC0_9BACT</name>
<feature type="domain" description="YqgF/RNase H-like" evidence="6">
    <location>
        <begin position="1"/>
        <end position="100"/>
    </location>
</feature>